<sequence>MNVRRLARDARAGVWHLRNGGISQFRRWQQRRGTESRNPRISEAESLLERYPPFEPAPRAPAFPSVRVGVILDDFSALAFAYEWVTIPLSRKGWRDQLQGLDFVFIESAWNGNSGQWKYQLTGENGLKPDARELLSACRDLGIPTVFWNKEDPPHFEDFLEVASLCDHVFTSDSRLVDDYRERLGHDRVAPLSFAAQPAIHSPVRPAGPRREEGAAFAGMYFAHKYPERREQMDWLLGGAADAAHKAQERFTIFSRQHGGDEKYQFPGELADHVVGSLPYDRMPNAYKDFALFLNVNSVVDSPSMCARRIFEITASGTPVVSAPSEATRRFFPADEVFQPTDRKEAAHTVRALMRSPELRDRSVHLAQRRIWREHTYSHRAMEIMDVLDIPHADPTAAACTVIVSTNRPHQIDHVLTSVAKQTGVDVQLSLVAHGHELDEKDVRARAASLGLDNVVLHHAPSTMSLGECLNMAVDSADGDVIAKFDDDDHYGEHYLADQVNALRYSAADLVGKQAHYMHLEDSGAVLLRFPEREHKYTSLVMGPTMVGSRAAFTDVRFSPITRGEDTTFQRELIEAGGVVYSSDRFNFVQVRTHDGAHTWTVEQPELLANSVVHGFGLAPEHHFF</sequence>
<dbReference type="Gene3D" id="3.90.550.10">
    <property type="entry name" value="Spore Coat Polysaccharide Biosynthesis Protein SpsA, Chain A"/>
    <property type="match status" value="1"/>
</dbReference>
<protein>
    <submittedName>
        <fullName evidence="3">Glutamate synthase [NADPH] large chain</fullName>
        <ecNumber evidence="3">1.4.1.13</ecNumber>
    </submittedName>
</protein>
<dbReference type="EMBL" id="FWFF01000003">
    <property type="protein sequence ID" value="SLM92047.1"/>
    <property type="molecule type" value="Genomic_DNA"/>
</dbReference>
<evidence type="ECO:0000259" key="1">
    <source>
        <dbReference type="Pfam" id="PF00535"/>
    </source>
</evidence>
<dbReference type="Pfam" id="PF13524">
    <property type="entry name" value="Glyco_trans_1_2"/>
    <property type="match status" value="1"/>
</dbReference>
<dbReference type="InterPro" id="IPR029044">
    <property type="entry name" value="Nucleotide-diphossugar_trans"/>
</dbReference>
<dbReference type="Proteomes" id="UP000196581">
    <property type="component" value="Unassembled WGS sequence"/>
</dbReference>
<dbReference type="SUPFAM" id="SSF53756">
    <property type="entry name" value="UDP-Glycosyltransferase/glycogen phosphorylase"/>
    <property type="match status" value="1"/>
</dbReference>
<evidence type="ECO:0000313" key="4">
    <source>
        <dbReference type="Proteomes" id="UP000196581"/>
    </source>
</evidence>
<dbReference type="InterPro" id="IPR001173">
    <property type="entry name" value="Glyco_trans_2-like"/>
</dbReference>
<dbReference type="CDD" id="cd00761">
    <property type="entry name" value="Glyco_tranf_GTA_type"/>
    <property type="match status" value="1"/>
</dbReference>
<feature type="domain" description="Spore protein YkvP/CgeB glycosyl transferase-like" evidence="2">
    <location>
        <begin position="246"/>
        <end position="386"/>
    </location>
</feature>
<keyword evidence="3" id="KW-0560">Oxidoreductase</keyword>
<dbReference type="InterPro" id="IPR055259">
    <property type="entry name" value="YkvP/CgeB_Glyco_trans-like"/>
</dbReference>
<accession>A0A1X6X2Q2</accession>
<feature type="domain" description="Glycosyltransferase 2-like" evidence="1">
    <location>
        <begin position="402"/>
        <end position="511"/>
    </location>
</feature>
<evidence type="ECO:0000313" key="3">
    <source>
        <dbReference type="EMBL" id="SLM92047.1"/>
    </source>
</evidence>
<name>A0A1X6X2Q2_9MICO</name>
<dbReference type="Gene3D" id="3.40.50.2000">
    <property type="entry name" value="Glycogen Phosphorylase B"/>
    <property type="match status" value="1"/>
</dbReference>
<dbReference type="AlphaFoldDB" id="A0A1X6X2Q2"/>
<dbReference type="GO" id="GO:0004355">
    <property type="term" value="F:glutamate synthase (NADPH) activity"/>
    <property type="evidence" value="ECO:0007669"/>
    <property type="project" value="UniProtKB-EC"/>
</dbReference>
<gene>
    <name evidence="3" type="ORF">FM105_02890</name>
</gene>
<reference evidence="4" key="1">
    <citation type="submission" date="2017-02" db="EMBL/GenBank/DDBJ databases">
        <authorList>
            <person name="Dridi B."/>
        </authorList>
    </citation>
    <scope>NUCLEOTIDE SEQUENCE [LARGE SCALE GENOMIC DNA]</scope>
    <source>
        <strain evidence="4">B Co 03.10</strain>
    </source>
</reference>
<dbReference type="Pfam" id="PF00535">
    <property type="entry name" value="Glycos_transf_2"/>
    <property type="match status" value="1"/>
</dbReference>
<proteinExistence type="predicted"/>
<organism evidence="3 4">
    <name type="scientific">Brevibacterium yomogidense</name>
    <dbReference type="NCBI Taxonomy" id="946573"/>
    <lineage>
        <taxon>Bacteria</taxon>
        <taxon>Bacillati</taxon>
        <taxon>Actinomycetota</taxon>
        <taxon>Actinomycetes</taxon>
        <taxon>Micrococcales</taxon>
        <taxon>Brevibacteriaceae</taxon>
        <taxon>Brevibacterium</taxon>
    </lineage>
</organism>
<evidence type="ECO:0000259" key="2">
    <source>
        <dbReference type="Pfam" id="PF13524"/>
    </source>
</evidence>
<dbReference type="EC" id="1.4.1.13" evidence="3"/>
<dbReference type="SUPFAM" id="SSF53448">
    <property type="entry name" value="Nucleotide-diphospho-sugar transferases"/>
    <property type="match status" value="1"/>
</dbReference>
<keyword evidence="4" id="KW-1185">Reference proteome</keyword>